<protein>
    <submittedName>
        <fullName evidence="4">FecR family protein</fullName>
    </submittedName>
</protein>
<dbReference type="PANTHER" id="PTHR30273:SF2">
    <property type="entry name" value="PROTEIN FECR"/>
    <property type="match status" value="1"/>
</dbReference>
<dbReference type="Gene3D" id="3.55.50.30">
    <property type="match status" value="1"/>
</dbReference>
<dbReference type="AlphaFoldDB" id="A0A240E4K7"/>
<dbReference type="Pfam" id="PF04773">
    <property type="entry name" value="FecR"/>
    <property type="match status" value="1"/>
</dbReference>
<feature type="domain" description="FecR N-terminal" evidence="3">
    <location>
        <begin position="15"/>
        <end position="55"/>
    </location>
</feature>
<reference evidence="5" key="1">
    <citation type="submission" date="2016-09" db="EMBL/GenBank/DDBJ databases">
        <authorList>
            <person name="Varghese N."/>
            <person name="Submissions S."/>
        </authorList>
    </citation>
    <scope>NUCLEOTIDE SEQUENCE [LARGE SCALE GENOMIC DNA]</scope>
    <source>
        <strain evidence="5">ANC 4466</strain>
    </source>
</reference>
<dbReference type="RefSeq" id="WP_097077804.1">
    <property type="nucleotide sequence ID" value="NZ_BAABHT010000020.1"/>
</dbReference>
<sequence length="327" mass="37851">MDKPYTTQEKQEAYEQAAEWFMLIQEQSLNTQQQAEFEAWLVAKPLHQEVWQNVAMFEEKFNRMPKQVIAKTVQELKPKKKHIGKLSLAFISLLTAVYALQGIRQQDYFPELLSFDPVDIYKTKIGEQQQVALHDGSQIWLNSQTKIRVKYNDQQRKIELANGEIYIETHKDRLQRPFSVHTQHGDLVALGTKFNVDYTLDKTELSVQEGAVRIEVRNSKQQQIISAQHAAMFDTDNIYPQTFHAGDLLWRQHLLVVHSMPLPQFIKELSKYDKTRIVLDPSIHDVLVSGSYSTRDINKTLGVIAHTYQLNISETTDQIRISADVSK</sequence>
<dbReference type="PIRSF" id="PIRSF018266">
    <property type="entry name" value="FecR"/>
    <property type="match status" value="1"/>
</dbReference>
<keyword evidence="1" id="KW-0812">Transmembrane</keyword>
<dbReference type="OrthoDB" id="1099576at2"/>
<organism evidence="4 5">
    <name type="scientific">Acinetobacter puyangensis</name>
    <dbReference type="NCBI Taxonomy" id="1096779"/>
    <lineage>
        <taxon>Bacteria</taxon>
        <taxon>Pseudomonadati</taxon>
        <taxon>Pseudomonadota</taxon>
        <taxon>Gammaproteobacteria</taxon>
        <taxon>Moraxellales</taxon>
        <taxon>Moraxellaceae</taxon>
        <taxon>Acinetobacter</taxon>
    </lineage>
</organism>
<dbReference type="Proteomes" id="UP000219042">
    <property type="component" value="Unassembled WGS sequence"/>
</dbReference>
<evidence type="ECO:0000259" key="2">
    <source>
        <dbReference type="Pfam" id="PF04773"/>
    </source>
</evidence>
<evidence type="ECO:0000256" key="1">
    <source>
        <dbReference type="SAM" id="Phobius"/>
    </source>
</evidence>
<evidence type="ECO:0000313" key="4">
    <source>
        <dbReference type="EMBL" id="SNX43522.1"/>
    </source>
</evidence>
<keyword evidence="5" id="KW-1185">Reference proteome</keyword>
<dbReference type="GO" id="GO:0016989">
    <property type="term" value="F:sigma factor antagonist activity"/>
    <property type="evidence" value="ECO:0007669"/>
    <property type="project" value="TreeGrafter"/>
</dbReference>
<dbReference type="Pfam" id="PF16220">
    <property type="entry name" value="DUF4880"/>
    <property type="match status" value="1"/>
</dbReference>
<evidence type="ECO:0000313" key="5">
    <source>
        <dbReference type="Proteomes" id="UP000219042"/>
    </source>
</evidence>
<evidence type="ECO:0000259" key="3">
    <source>
        <dbReference type="Pfam" id="PF16220"/>
    </source>
</evidence>
<dbReference type="InterPro" id="IPR006860">
    <property type="entry name" value="FecR"/>
</dbReference>
<dbReference type="EMBL" id="OANT01000001">
    <property type="protein sequence ID" value="SNX43522.1"/>
    <property type="molecule type" value="Genomic_DNA"/>
</dbReference>
<dbReference type="InterPro" id="IPR012373">
    <property type="entry name" value="Ferrdict_sens_TM"/>
</dbReference>
<feature type="domain" description="FecR protein" evidence="2">
    <location>
        <begin position="120"/>
        <end position="213"/>
    </location>
</feature>
<accession>A0A240E4K7</accession>
<dbReference type="PANTHER" id="PTHR30273">
    <property type="entry name" value="PERIPLASMIC SIGNAL SENSOR AND SIGMA FACTOR ACTIVATOR FECR-RELATED"/>
    <property type="match status" value="1"/>
</dbReference>
<dbReference type="Gene3D" id="2.60.120.1440">
    <property type="match status" value="1"/>
</dbReference>
<dbReference type="InterPro" id="IPR032623">
    <property type="entry name" value="FecR_N"/>
</dbReference>
<name>A0A240E4K7_9GAMM</name>
<keyword evidence="1" id="KW-1133">Transmembrane helix</keyword>
<gene>
    <name evidence="4" type="ORF">SAMN05421731_101564</name>
</gene>
<keyword evidence="1" id="KW-0472">Membrane</keyword>
<feature type="transmembrane region" description="Helical" evidence="1">
    <location>
        <begin position="86"/>
        <end position="103"/>
    </location>
</feature>
<proteinExistence type="predicted"/>